<dbReference type="OrthoDB" id="287496at2"/>
<keyword evidence="4" id="KW-1185">Reference proteome</keyword>
<keyword evidence="2" id="KW-0812">Transmembrane</keyword>
<dbReference type="Proteomes" id="UP000316213">
    <property type="component" value="Unassembled WGS sequence"/>
</dbReference>
<feature type="compositionally biased region" description="Pro residues" evidence="1">
    <location>
        <begin position="322"/>
        <end position="338"/>
    </location>
</feature>
<feature type="compositionally biased region" description="Low complexity" evidence="1">
    <location>
        <begin position="280"/>
        <end position="296"/>
    </location>
</feature>
<comment type="caution">
    <text evidence="3">The sequence shown here is derived from an EMBL/GenBank/DDBJ whole genome shotgun (WGS) entry which is preliminary data.</text>
</comment>
<protein>
    <submittedName>
        <fullName evidence="3">Uncharacterized protein</fullName>
    </submittedName>
</protein>
<feature type="compositionally biased region" description="Basic and acidic residues" evidence="1">
    <location>
        <begin position="11"/>
        <end position="22"/>
    </location>
</feature>
<dbReference type="EMBL" id="SJPM01000013">
    <property type="protein sequence ID" value="TWT91937.1"/>
    <property type="molecule type" value="Genomic_DNA"/>
</dbReference>
<keyword evidence="2" id="KW-1133">Transmembrane helix</keyword>
<proteinExistence type="predicted"/>
<dbReference type="AlphaFoldDB" id="A0A5C5ZYC8"/>
<evidence type="ECO:0000256" key="1">
    <source>
        <dbReference type="SAM" id="MobiDB-lite"/>
    </source>
</evidence>
<gene>
    <name evidence="3" type="ORF">Pla100_49770</name>
</gene>
<evidence type="ECO:0000313" key="3">
    <source>
        <dbReference type="EMBL" id="TWT91937.1"/>
    </source>
</evidence>
<dbReference type="RefSeq" id="WP_146580926.1">
    <property type="nucleotide sequence ID" value="NZ_SJPM01000013.1"/>
</dbReference>
<organism evidence="3 4">
    <name type="scientific">Neorhodopirellula pilleata</name>
    <dbReference type="NCBI Taxonomy" id="2714738"/>
    <lineage>
        <taxon>Bacteria</taxon>
        <taxon>Pseudomonadati</taxon>
        <taxon>Planctomycetota</taxon>
        <taxon>Planctomycetia</taxon>
        <taxon>Pirellulales</taxon>
        <taxon>Pirellulaceae</taxon>
        <taxon>Neorhodopirellula</taxon>
    </lineage>
</organism>
<reference evidence="3 4" key="1">
    <citation type="submission" date="2019-02" db="EMBL/GenBank/DDBJ databases">
        <title>Deep-cultivation of Planctomycetes and their phenomic and genomic characterization uncovers novel biology.</title>
        <authorList>
            <person name="Wiegand S."/>
            <person name="Jogler M."/>
            <person name="Boedeker C."/>
            <person name="Pinto D."/>
            <person name="Vollmers J."/>
            <person name="Rivas-Marin E."/>
            <person name="Kohn T."/>
            <person name="Peeters S.H."/>
            <person name="Heuer A."/>
            <person name="Rast P."/>
            <person name="Oberbeckmann S."/>
            <person name="Bunk B."/>
            <person name="Jeske O."/>
            <person name="Meyerdierks A."/>
            <person name="Storesund J.E."/>
            <person name="Kallscheuer N."/>
            <person name="Luecker S."/>
            <person name="Lage O.M."/>
            <person name="Pohl T."/>
            <person name="Merkel B.J."/>
            <person name="Hornburger P."/>
            <person name="Mueller R.-W."/>
            <person name="Bruemmer F."/>
            <person name="Labrenz M."/>
            <person name="Spormann A.M."/>
            <person name="Op Den Camp H."/>
            <person name="Overmann J."/>
            <person name="Amann R."/>
            <person name="Jetten M.S.M."/>
            <person name="Mascher T."/>
            <person name="Medema M.H."/>
            <person name="Devos D.P."/>
            <person name="Kaster A.-K."/>
            <person name="Ovreas L."/>
            <person name="Rohde M."/>
            <person name="Galperin M.Y."/>
            <person name="Jogler C."/>
        </authorList>
    </citation>
    <scope>NUCLEOTIDE SEQUENCE [LARGE SCALE GENOMIC DNA]</scope>
    <source>
        <strain evidence="3 4">Pla100</strain>
    </source>
</reference>
<name>A0A5C5ZYC8_9BACT</name>
<evidence type="ECO:0000256" key="2">
    <source>
        <dbReference type="SAM" id="Phobius"/>
    </source>
</evidence>
<sequence length="400" mass="44830">MSGAPDPNESPVDKSLPDKSRSGESLTSELKQAIAKSYVREMLELNPMFQSPQILRRRREIWRADESANTNPTIRTSVASGTSEVADAQADREFKLRAKACLEKLRTKFYELPDDTLQKYLRVISSPRVPQYAAVSARLRAVAAQRLALLQATEETGDVKFAYSLQFAMIGTAAQGGALREQYIESMIAERRVIEGGRIVKKFIERHPEIYAIDHDWFDALLDPANQRDWSANYSTISRTRRMIARPKWSTIAWAIFIAMVIINAIIQDDKNPKQRRSFPYTPSATPTPAPVQQTPRSVPTTPPQANRPGNMPDRFMGEPLFPDPFTPGFPSSPPPLPSTFLEQPPLPRFAPNGFPDDLPSFAPEAQPTEMPPLFRDLFPGVERLTPEPFAPDSFLPANP</sequence>
<feature type="region of interest" description="Disordered" evidence="1">
    <location>
        <begin position="273"/>
        <end position="376"/>
    </location>
</feature>
<feature type="region of interest" description="Disordered" evidence="1">
    <location>
        <begin position="1"/>
        <end position="27"/>
    </location>
</feature>
<evidence type="ECO:0000313" key="4">
    <source>
        <dbReference type="Proteomes" id="UP000316213"/>
    </source>
</evidence>
<feature type="transmembrane region" description="Helical" evidence="2">
    <location>
        <begin position="249"/>
        <end position="267"/>
    </location>
</feature>
<accession>A0A5C5ZYC8</accession>
<keyword evidence="2" id="KW-0472">Membrane</keyword>